<protein>
    <submittedName>
        <fullName evidence="1">Uncharacterized protein</fullName>
    </submittedName>
</protein>
<evidence type="ECO:0000313" key="1">
    <source>
        <dbReference type="EMBL" id="MBB5998045.1"/>
    </source>
</evidence>
<dbReference type="EMBL" id="JACHLY010000001">
    <property type="protein sequence ID" value="MBB5998045.1"/>
    <property type="molecule type" value="Genomic_DNA"/>
</dbReference>
<reference evidence="1 2" key="1">
    <citation type="submission" date="2020-08" db="EMBL/GenBank/DDBJ databases">
        <title>Sequencing the genomes of 1000 actinobacteria strains.</title>
        <authorList>
            <person name="Klenk H.-P."/>
        </authorList>
    </citation>
    <scope>NUCLEOTIDE SEQUENCE [LARGE SCALE GENOMIC DNA]</scope>
    <source>
        <strain evidence="1 2">DSM 44593</strain>
    </source>
</reference>
<evidence type="ECO:0000313" key="2">
    <source>
        <dbReference type="Proteomes" id="UP000578077"/>
    </source>
</evidence>
<gene>
    <name evidence="1" type="ORF">HNR25_001796</name>
</gene>
<accession>A0A841E4H0</accession>
<dbReference type="Proteomes" id="UP000578077">
    <property type="component" value="Unassembled WGS sequence"/>
</dbReference>
<name>A0A841E4H0_9ACTN</name>
<sequence length="63" mass="6714">MLIGCESLCVCPANDPQQRSGRLGSEDGRVIGKDHPNLLGVIRRFAAFVPARIGVGTAVDTMF</sequence>
<comment type="caution">
    <text evidence="1">The sequence shown here is derived from an EMBL/GenBank/DDBJ whole genome shotgun (WGS) entry which is preliminary data.</text>
</comment>
<organism evidence="1 2">
    <name type="scientific">Streptomonospora salina</name>
    <dbReference type="NCBI Taxonomy" id="104205"/>
    <lineage>
        <taxon>Bacteria</taxon>
        <taxon>Bacillati</taxon>
        <taxon>Actinomycetota</taxon>
        <taxon>Actinomycetes</taxon>
        <taxon>Streptosporangiales</taxon>
        <taxon>Nocardiopsidaceae</taxon>
        <taxon>Streptomonospora</taxon>
    </lineage>
</organism>
<dbReference type="AlphaFoldDB" id="A0A841E4H0"/>
<proteinExistence type="predicted"/>
<keyword evidence="2" id="KW-1185">Reference proteome</keyword>